<reference evidence="2 3" key="1">
    <citation type="submission" date="2016-02" db="EMBL/GenBank/DDBJ databases">
        <title>Genome analysis of coral dinoflagellate symbionts highlights evolutionary adaptations to a symbiotic lifestyle.</title>
        <authorList>
            <person name="Aranda M."/>
            <person name="Li Y."/>
            <person name="Liew Y.J."/>
            <person name="Baumgarten S."/>
            <person name="Simakov O."/>
            <person name="Wilson M."/>
            <person name="Piel J."/>
            <person name="Ashoor H."/>
            <person name="Bougouffa S."/>
            <person name="Bajic V.B."/>
            <person name="Ryu T."/>
            <person name="Ravasi T."/>
            <person name="Bayer T."/>
            <person name="Micklem G."/>
            <person name="Kim H."/>
            <person name="Bhak J."/>
            <person name="Lajeunesse T.C."/>
            <person name="Voolstra C.R."/>
        </authorList>
    </citation>
    <scope>NUCLEOTIDE SEQUENCE [LARGE SCALE GENOMIC DNA]</scope>
    <source>
        <strain evidence="2 3">CCMP2467</strain>
    </source>
</reference>
<comment type="caution">
    <text evidence="2">The sequence shown here is derived from an EMBL/GenBank/DDBJ whole genome shotgun (WGS) entry which is preliminary data.</text>
</comment>
<gene>
    <name evidence="2" type="ORF">AK812_SmicGene44791</name>
</gene>
<protein>
    <submittedName>
        <fullName evidence="2">Uncharacterized protein</fullName>
    </submittedName>
</protein>
<feature type="region of interest" description="Disordered" evidence="1">
    <location>
        <begin position="161"/>
        <end position="196"/>
    </location>
</feature>
<dbReference type="OrthoDB" id="433177at2759"/>
<proteinExistence type="predicted"/>
<accession>A0A1Q9BXL0</accession>
<feature type="compositionally biased region" description="Basic residues" evidence="1">
    <location>
        <begin position="167"/>
        <end position="177"/>
    </location>
</feature>
<name>A0A1Q9BXL0_SYMMI</name>
<evidence type="ECO:0000256" key="1">
    <source>
        <dbReference type="SAM" id="MobiDB-lite"/>
    </source>
</evidence>
<organism evidence="2 3">
    <name type="scientific">Symbiodinium microadriaticum</name>
    <name type="common">Dinoflagellate</name>
    <name type="synonym">Zooxanthella microadriatica</name>
    <dbReference type="NCBI Taxonomy" id="2951"/>
    <lineage>
        <taxon>Eukaryota</taxon>
        <taxon>Sar</taxon>
        <taxon>Alveolata</taxon>
        <taxon>Dinophyceae</taxon>
        <taxon>Suessiales</taxon>
        <taxon>Symbiodiniaceae</taxon>
        <taxon>Symbiodinium</taxon>
    </lineage>
</organism>
<evidence type="ECO:0000313" key="3">
    <source>
        <dbReference type="Proteomes" id="UP000186817"/>
    </source>
</evidence>
<sequence length="445" mass="49873">MALTVTEKLVLSDGKQDLVLPQKEVSGLEFVCLEKWNRQLVKMVTGKALDLRPGKASESGSLKAKVWDEIVEERQKVANQKLQEALEVDNGQAQDAQAARGAKKNKVVRAGSKHMLMLPEVIDIECRQHGLKVLLEGINTQVIWMHFTEDNINWLKNEVGAEEAKPRAKRRSGRKRTRGDSSEDHEDEPPQEERQNEDLCIPGALATAISSCLNLFIVLDLLLKGNRGEQVPPDDLEAAILKHCRGFIDAYGTEAIVPKFHYSLHLPGFARKKPLISCFTHERKHRQIKQLANEIHNPGDWFEKSVFRDVWGEVILQMQADSFSLQPHLLSPKKATVSLQGMLNANFGDRAVGATVSFQAVFRPGQSCERGDLVQLSSGDVVQVWLHCRLEDGHMCTLCSILKPLGQNRFQLDDSTARFIPSVQIQRACYSKKCHEDAQLLVTPA</sequence>
<dbReference type="EMBL" id="LSRX01002501">
    <property type="protein sequence ID" value="OLP75411.1"/>
    <property type="molecule type" value="Genomic_DNA"/>
</dbReference>
<keyword evidence="3" id="KW-1185">Reference proteome</keyword>
<dbReference type="AlphaFoldDB" id="A0A1Q9BXL0"/>
<evidence type="ECO:0000313" key="2">
    <source>
        <dbReference type="EMBL" id="OLP75411.1"/>
    </source>
</evidence>
<dbReference type="Proteomes" id="UP000186817">
    <property type="component" value="Unassembled WGS sequence"/>
</dbReference>